<dbReference type="AlphaFoldDB" id="A0A091CSX3"/>
<keyword evidence="2" id="KW-1185">Reference proteome</keyword>
<accession>A0A091CSX3</accession>
<evidence type="ECO:0000313" key="2">
    <source>
        <dbReference type="Proteomes" id="UP000028990"/>
    </source>
</evidence>
<reference evidence="1 2" key="1">
    <citation type="submission" date="2013-11" db="EMBL/GenBank/DDBJ databases">
        <title>The Damaraland mole rat (Fukomys damarensis) genome and evolution of African mole rats.</title>
        <authorList>
            <person name="Gladyshev V.N."/>
            <person name="Fang X."/>
        </authorList>
    </citation>
    <scope>NUCLEOTIDE SEQUENCE [LARGE SCALE GENOMIC DNA]</scope>
    <source>
        <tissue evidence="1">Liver</tissue>
    </source>
</reference>
<sequence>MASSHSGPEGGDRHLVKLTYGVWHKPASDLLVSSSSSRDEQLTVSAIGTQHCVLSSADTRAASRALLHQFTISTGTGKPWADWQQHSLRLDI</sequence>
<protein>
    <submittedName>
        <fullName evidence="1">Uncharacterized protein</fullName>
    </submittedName>
</protein>
<name>A0A091CSX3_FUKDA</name>
<dbReference type="Proteomes" id="UP000028990">
    <property type="component" value="Unassembled WGS sequence"/>
</dbReference>
<dbReference type="EMBL" id="KN124499">
    <property type="protein sequence ID" value="KFO21003.1"/>
    <property type="molecule type" value="Genomic_DNA"/>
</dbReference>
<evidence type="ECO:0000313" key="1">
    <source>
        <dbReference type="EMBL" id="KFO21003.1"/>
    </source>
</evidence>
<gene>
    <name evidence="1" type="ORF">H920_17616</name>
</gene>
<proteinExistence type="predicted"/>
<organism evidence="1 2">
    <name type="scientific">Fukomys damarensis</name>
    <name type="common">Damaraland mole rat</name>
    <name type="synonym">Cryptomys damarensis</name>
    <dbReference type="NCBI Taxonomy" id="885580"/>
    <lineage>
        <taxon>Eukaryota</taxon>
        <taxon>Metazoa</taxon>
        <taxon>Chordata</taxon>
        <taxon>Craniata</taxon>
        <taxon>Vertebrata</taxon>
        <taxon>Euteleostomi</taxon>
        <taxon>Mammalia</taxon>
        <taxon>Eutheria</taxon>
        <taxon>Euarchontoglires</taxon>
        <taxon>Glires</taxon>
        <taxon>Rodentia</taxon>
        <taxon>Hystricomorpha</taxon>
        <taxon>Bathyergidae</taxon>
        <taxon>Fukomys</taxon>
    </lineage>
</organism>